<evidence type="ECO:0000313" key="1">
    <source>
        <dbReference type="EMBL" id="KAJ8681216.1"/>
    </source>
</evidence>
<organism evidence="1 2">
    <name type="scientific">Eretmocerus hayati</name>
    <dbReference type="NCBI Taxonomy" id="131215"/>
    <lineage>
        <taxon>Eukaryota</taxon>
        <taxon>Metazoa</taxon>
        <taxon>Ecdysozoa</taxon>
        <taxon>Arthropoda</taxon>
        <taxon>Hexapoda</taxon>
        <taxon>Insecta</taxon>
        <taxon>Pterygota</taxon>
        <taxon>Neoptera</taxon>
        <taxon>Endopterygota</taxon>
        <taxon>Hymenoptera</taxon>
        <taxon>Apocrita</taxon>
        <taxon>Proctotrupomorpha</taxon>
        <taxon>Chalcidoidea</taxon>
        <taxon>Aphelinidae</taxon>
        <taxon>Aphelininae</taxon>
        <taxon>Eretmocerus</taxon>
    </lineage>
</organism>
<gene>
    <name evidence="1" type="ORF">QAD02_017003</name>
</gene>
<protein>
    <submittedName>
        <fullName evidence="1">Uncharacterized protein</fullName>
    </submittedName>
</protein>
<sequence length="150" mass="17083">MVRYKNRYVTIQVTTKDKSDKTLNLKTTDLHDAILGQIQSMYGDYGAAAIKAGFSAKYCNAHTKIALIKCRHGPHTFILNAIPNINDLGGKSVSLKIIYVGATMKHCFIFIKNFQRRKLELMWQKLKNDQEREKLEGALMTMTPAMKDLM</sequence>
<evidence type="ECO:0000313" key="2">
    <source>
        <dbReference type="Proteomes" id="UP001239111"/>
    </source>
</evidence>
<reference evidence="1" key="1">
    <citation type="submission" date="2023-04" db="EMBL/GenBank/DDBJ databases">
        <title>A chromosome-level genome assembly of the parasitoid wasp Eretmocerus hayati.</title>
        <authorList>
            <person name="Zhong Y."/>
            <person name="Liu S."/>
            <person name="Liu Y."/>
        </authorList>
    </citation>
    <scope>NUCLEOTIDE SEQUENCE</scope>
    <source>
        <strain evidence="1">ZJU_SS_LIU_2023</strain>
    </source>
</reference>
<dbReference type="Proteomes" id="UP001239111">
    <property type="component" value="Chromosome 2"/>
</dbReference>
<comment type="caution">
    <text evidence="1">The sequence shown here is derived from an EMBL/GenBank/DDBJ whole genome shotgun (WGS) entry which is preliminary data.</text>
</comment>
<dbReference type="EMBL" id="CM056742">
    <property type="protein sequence ID" value="KAJ8681216.1"/>
    <property type="molecule type" value="Genomic_DNA"/>
</dbReference>
<accession>A0ACC2PCN1</accession>
<name>A0ACC2PCN1_9HYME</name>
<keyword evidence="2" id="KW-1185">Reference proteome</keyword>
<proteinExistence type="predicted"/>